<evidence type="ECO:0000256" key="12">
    <source>
        <dbReference type="SAM" id="MobiDB-lite"/>
    </source>
</evidence>
<feature type="domain" description="Peroxisome membrane anchor protein Pex14p N-terminal" evidence="13">
    <location>
        <begin position="4"/>
        <end position="34"/>
    </location>
</feature>
<comment type="caution">
    <text evidence="14">The sequence shown here is derived from an EMBL/GenBank/DDBJ whole genome shotgun (WGS) entry which is preliminary data.</text>
</comment>
<accession>A0AAD5UZZ5</accession>
<evidence type="ECO:0000256" key="2">
    <source>
        <dbReference type="ARBA" id="ARBA00022448"/>
    </source>
</evidence>
<evidence type="ECO:0000256" key="6">
    <source>
        <dbReference type="ARBA" id="ARBA00023140"/>
    </source>
</evidence>
<keyword evidence="15" id="KW-1185">Reference proteome</keyword>
<feature type="region of interest" description="Disordered" evidence="12">
    <location>
        <begin position="226"/>
        <end position="288"/>
    </location>
</feature>
<evidence type="ECO:0000256" key="9">
    <source>
        <dbReference type="ARBA" id="ARBA00046271"/>
    </source>
</evidence>
<dbReference type="EMBL" id="JANAWD010000351">
    <property type="protein sequence ID" value="KAJ3480874.1"/>
    <property type="molecule type" value="Genomic_DNA"/>
</dbReference>
<dbReference type="GO" id="GO:0005778">
    <property type="term" value="C:peroxisomal membrane"/>
    <property type="evidence" value="ECO:0007669"/>
    <property type="project" value="UniProtKB-SubCell"/>
</dbReference>
<protein>
    <recommendedName>
        <fullName evidence="7 10">Peroxisomal membrane protein PEX14</fullName>
    </recommendedName>
    <alternativeName>
        <fullName evidence="8 10">Peroxin-14</fullName>
    </alternativeName>
</protein>
<dbReference type="Gene3D" id="1.10.10.10">
    <property type="entry name" value="Winged helix-like DNA-binding domain superfamily/Winged helix DNA-binding domain"/>
    <property type="match status" value="1"/>
</dbReference>
<evidence type="ECO:0000313" key="14">
    <source>
        <dbReference type="EMBL" id="KAJ3480874.1"/>
    </source>
</evidence>
<gene>
    <name evidence="14" type="ORF">NLI96_g8043</name>
</gene>
<proteinExistence type="inferred from homology"/>
<evidence type="ECO:0000259" key="13">
    <source>
        <dbReference type="Pfam" id="PF04695"/>
    </source>
</evidence>
<reference evidence="14" key="1">
    <citation type="submission" date="2022-07" db="EMBL/GenBank/DDBJ databases">
        <title>Genome Sequence of Physisporinus lineatus.</title>
        <authorList>
            <person name="Buettner E."/>
        </authorList>
    </citation>
    <scope>NUCLEOTIDE SEQUENCE</scope>
    <source>
        <strain evidence="14">VT162</strain>
    </source>
</reference>
<dbReference type="InterPro" id="IPR006785">
    <property type="entry name" value="Pex14_N"/>
</dbReference>
<comment type="subcellular location">
    <subcellularLocation>
        <location evidence="9 10">Peroxisome membrane</location>
    </subcellularLocation>
</comment>
<dbReference type="GO" id="GO:0005102">
    <property type="term" value="F:signaling receptor binding"/>
    <property type="evidence" value="ECO:0007669"/>
    <property type="project" value="TreeGrafter"/>
</dbReference>
<evidence type="ECO:0000256" key="8">
    <source>
        <dbReference type="ARBA" id="ARBA00029691"/>
    </source>
</evidence>
<dbReference type="GO" id="GO:0016560">
    <property type="term" value="P:protein import into peroxisome matrix, docking"/>
    <property type="evidence" value="ECO:0007669"/>
    <property type="project" value="UniProtKB-UniRule"/>
</dbReference>
<evidence type="ECO:0000256" key="5">
    <source>
        <dbReference type="ARBA" id="ARBA00023136"/>
    </source>
</evidence>
<dbReference type="InterPro" id="IPR036388">
    <property type="entry name" value="WH-like_DNA-bd_sf"/>
</dbReference>
<evidence type="ECO:0000256" key="3">
    <source>
        <dbReference type="ARBA" id="ARBA00022927"/>
    </source>
</evidence>
<keyword evidence="5 10" id="KW-0472">Membrane</keyword>
<feature type="coiled-coil region" evidence="11">
    <location>
        <begin position="115"/>
        <end position="224"/>
    </location>
</feature>
<keyword evidence="2 10" id="KW-0813">Transport</keyword>
<keyword evidence="3 10" id="KW-0653">Protein transport</keyword>
<sequence length="288" mass="31674">MDSEAQIQSSPLTQRVQFLEAKGLTGPEIEEAMKQATRNQSYAAVPPQPYAGAPYGAYGPSPYPIQPPNQPWDWRDYFITGVISGAITYGAVSLFRKFLLPHLRPPSATAYEADRDALTAQFDAAEALLQELQAESKAVRFAVEEQKERIDLTVQEVESVVKEMREGESRTRDEMREVREEVHSIRDMLPKMMEKNKESQTQSLAELQQELKSLKALLLSRNSNVPSGFSTPVIPSKPTIPAWQLASSPKPPSPSPSVLNPITPGPIANGKGKEVENPESASSSSLVS</sequence>
<evidence type="ECO:0000256" key="11">
    <source>
        <dbReference type="SAM" id="Coils"/>
    </source>
</evidence>
<comment type="similarity">
    <text evidence="1 10">Belongs to the peroxin-14 family.</text>
</comment>
<organism evidence="14 15">
    <name type="scientific">Meripilus lineatus</name>
    <dbReference type="NCBI Taxonomy" id="2056292"/>
    <lineage>
        <taxon>Eukaryota</taxon>
        <taxon>Fungi</taxon>
        <taxon>Dikarya</taxon>
        <taxon>Basidiomycota</taxon>
        <taxon>Agaricomycotina</taxon>
        <taxon>Agaricomycetes</taxon>
        <taxon>Polyporales</taxon>
        <taxon>Meripilaceae</taxon>
        <taxon>Meripilus</taxon>
    </lineage>
</organism>
<evidence type="ECO:0000313" key="15">
    <source>
        <dbReference type="Proteomes" id="UP001212997"/>
    </source>
</evidence>
<evidence type="ECO:0000256" key="1">
    <source>
        <dbReference type="ARBA" id="ARBA00005443"/>
    </source>
</evidence>
<evidence type="ECO:0000256" key="7">
    <source>
        <dbReference type="ARBA" id="ARBA00029502"/>
    </source>
</evidence>
<feature type="compositionally biased region" description="Polar residues" evidence="12">
    <location>
        <begin position="279"/>
        <end position="288"/>
    </location>
</feature>
<keyword evidence="11" id="KW-0175">Coiled coil</keyword>
<keyword evidence="4" id="KW-0811">Translocation</keyword>
<evidence type="ECO:0000256" key="4">
    <source>
        <dbReference type="ARBA" id="ARBA00023010"/>
    </source>
</evidence>
<dbReference type="AlphaFoldDB" id="A0AAD5UZZ5"/>
<dbReference type="PANTHER" id="PTHR23058">
    <property type="entry name" value="PEROXISOMAL MEMBRANE PROTEIN PEX14"/>
    <property type="match status" value="1"/>
</dbReference>
<dbReference type="Pfam" id="PF04695">
    <property type="entry name" value="Pex14_N"/>
    <property type="match status" value="1"/>
</dbReference>
<dbReference type="PANTHER" id="PTHR23058:SF0">
    <property type="entry name" value="PEROXISOMAL MEMBRANE PROTEIN PEX14"/>
    <property type="match status" value="1"/>
</dbReference>
<dbReference type="Proteomes" id="UP001212997">
    <property type="component" value="Unassembled WGS sequence"/>
</dbReference>
<dbReference type="GO" id="GO:1990429">
    <property type="term" value="C:peroxisomal importomer complex"/>
    <property type="evidence" value="ECO:0007669"/>
    <property type="project" value="TreeGrafter"/>
</dbReference>
<name>A0AAD5UZZ5_9APHY</name>
<dbReference type="InterPro" id="IPR025655">
    <property type="entry name" value="PEX14"/>
</dbReference>
<keyword evidence="6 10" id="KW-0576">Peroxisome</keyword>
<comment type="function">
    <text evidence="10">Component of the PEX13-PEX14 docking complex, a translocon channel that specifically mediates the import of peroxisomal cargo proteins bound to PEX5 receptor. The PEX13-PEX14 docking complex forms a large import pore which can be opened to a diameter of about 9 nm. Mechanistically, PEX5 receptor along with cargo proteins associates with the PEX14 subunit of the PEX13-PEX14 docking complex in the cytosol, leading to the insertion of the receptor into the organelle membrane with the concomitant translocation of the cargo into the peroxisome matrix.</text>
</comment>
<evidence type="ECO:0000256" key="10">
    <source>
        <dbReference type="RuleBase" id="RU367032"/>
    </source>
</evidence>